<dbReference type="RefSeq" id="WP_378043918.1">
    <property type="nucleotide sequence ID" value="NZ_JBHSXE010000001.1"/>
</dbReference>
<evidence type="ECO:0000256" key="2">
    <source>
        <dbReference type="SAM" id="SignalP"/>
    </source>
</evidence>
<keyword evidence="2" id="KW-0732">Signal</keyword>
<sequence>MSSDLRSTRTVRRGAAVIIAAVVLALLGFGASAARADDATQIAKALTGSRLYVTTEAGNVLSASDRAEITNALKGDADIRAVVVSDRATGAQVGPMLKQVANRVDKGETYVAITADGRRMNGISKSLSSKEINQLVTRTDGAPLKERLVRFGDLAEKKADDQARSSMIGMYVTLGVVVVLIAAAAGAFLVVRRRNREREARQMADLKKGVEEDVTVLGEDIARLDLDVMDKGLDPDTRADYERAMNSYDDAKTATERAARPEDMQSVTTALEDGRYYMTATRARLAGDPVPERRAPCFFNPQHGPSVQDVTWAPPGGVARSVPACAADAEAVLQGADPDVRMVPYAGGRRPYWNAGPAYGPYAGGYYAPYGGLDLLSGMMIGTMLGSMMGGGWGGGDIGGGDLSGFGGDGGDIGGGWDFGGGDFGGGGGGDFGGF</sequence>
<comment type="caution">
    <text evidence="3">The sequence shown here is derived from an EMBL/GenBank/DDBJ whole genome shotgun (WGS) entry which is preliminary data.</text>
</comment>
<feature type="signal peptide" evidence="2">
    <location>
        <begin position="1"/>
        <end position="36"/>
    </location>
</feature>
<proteinExistence type="predicted"/>
<keyword evidence="1" id="KW-0812">Transmembrane</keyword>
<reference evidence="4" key="1">
    <citation type="journal article" date="2019" name="Int. J. Syst. Evol. Microbiol.">
        <title>The Global Catalogue of Microorganisms (GCM) 10K type strain sequencing project: providing services to taxonomists for standard genome sequencing and annotation.</title>
        <authorList>
            <consortium name="The Broad Institute Genomics Platform"/>
            <consortium name="The Broad Institute Genome Sequencing Center for Infectious Disease"/>
            <person name="Wu L."/>
            <person name="Ma J."/>
        </authorList>
    </citation>
    <scope>NUCLEOTIDE SEQUENCE [LARGE SCALE GENOMIC DNA]</scope>
    <source>
        <strain evidence="4">JCM 3369</strain>
    </source>
</reference>
<keyword evidence="1" id="KW-1133">Transmembrane helix</keyword>
<keyword evidence="4" id="KW-1185">Reference proteome</keyword>
<organism evidence="3 4">
    <name type="scientific">Actinomadura yumaensis</name>
    <dbReference type="NCBI Taxonomy" id="111807"/>
    <lineage>
        <taxon>Bacteria</taxon>
        <taxon>Bacillati</taxon>
        <taxon>Actinomycetota</taxon>
        <taxon>Actinomycetes</taxon>
        <taxon>Streptosporangiales</taxon>
        <taxon>Thermomonosporaceae</taxon>
        <taxon>Actinomadura</taxon>
    </lineage>
</organism>
<evidence type="ECO:0000313" key="4">
    <source>
        <dbReference type="Proteomes" id="UP001596380"/>
    </source>
</evidence>
<protein>
    <submittedName>
        <fullName evidence="3">Uncharacterized protein</fullName>
    </submittedName>
</protein>
<dbReference type="Proteomes" id="UP001596380">
    <property type="component" value="Unassembled WGS sequence"/>
</dbReference>
<dbReference type="EMBL" id="JBHSXS010000041">
    <property type="protein sequence ID" value="MFC6885685.1"/>
    <property type="molecule type" value="Genomic_DNA"/>
</dbReference>
<feature type="transmembrane region" description="Helical" evidence="1">
    <location>
        <begin position="168"/>
        <end position="191"/>
    </location>
</feature>
<evidence type="ECO:0000256" key="1">
    <source>
        <dbReference type="SAM" id="Phobius"/>
    </source>
</evidence>
<accession>A0ABW2CXB5</accession>
<evidence type="ECO:0000313" key="3">
    <source>
        <dbReference type="EMBL" id="MFC6885685.1"/>
    </source>
</evidence>
<gene>
    <name evidence="3" type="ORF">ACFQKB_38410</name>
</gene>
<keyword evidence="1" id="KW-0472">Membrane</keyword>
<feature type="chain" id="PRO_5045535922" evidence="2">
    <location>
        <begin position="37"/>
        <end position="435"/>
    </location>
</feature>
<name>A0ABW2CXB5_9ACTN</name>